<keyword evidence="5" id="KW-0560">Oxidoreductase</keyword>
<dbReference type="Proteomes" id="UP000794436">
    <property type="component" value="Unassembled WGS sequence"/>
</dbReference>
<keyword evidence="3" id="KW-0479">Metal-binding</keyword>
<keyword evidence="10" id="KW-1185">Reference proteome</keyword>
<dbReference type="GO" id="GO:0005634">
    <property type="term" value="C:nucleus"/>
    <property type="evidence" value="ECO:0007669"/>
    <property type="project" value="UniProtKB-SubCell"/>
</dbReference>
<evidence type="ECO:0000256" key="7">
    <source>
        <dbReference type="ARBA" id="ARBA00023242"/>
    </source>
</evidence>
<dbReference type="EMBL" id="SPLM01000108">
    <property type="protein sequence ID" value="TMW60294.1"/>
    <property type="molecule type" value="Genomic_DNA"/>
</dbReference>
<name>A0A8K1CBG5_PYTOL</name>
<evidence type="ECO:0000313" key="9">
    <source>
        <dbReference type="EMBL" id="TMW60294.1"/>
    </source>
</evidence>
<keyword evidence="4" id="KW-0223">Dioxygenase</keyword>
<dbReference type="OrthoDB" id="47172at2759"/>
<protein>
    <recommendedName>
        <fullName evidence="8">JmjC domain-containing protein</fullName>
    </recommendedName>
</protein>
<comment type="subcellular location">
    <subcellularLocation>
        <location evidence="2">Nucleus</location>
    </subcellularLocation>
</comment>
<dbReference type="PANTHER" id="PTHR12461">
    <property type="entry name" value="HYPOXIA-INDUCIBLE FACTOR 1 ALPHA INHIBITOR-RELATED"/>
    <property type="match status" value="1"/>
</dbReference>
<dbReference type="Pfam" id="PF24472">
    <property type="entry name" value="ARM_KDM8_N"/>
    <property type="match status" value="1"/>
</dbReference>
<accession>A0A8K1CBG5</accession>
<dbReference type="SUPFAM" id="SSF51197">
    <property type="entry name" value="Clavaminate synthase-like"/>
    <property type="match status" value="1"/>
</dbReference>
<dbReference type="InterPro" id="IPR056520">
    <property type="entry name" value="ARM_KDM8_N"/>
</dbReference>
<dbReference type="GO" id="GO:0051213">
    <property type="term" value="F:dioxygenase activity"/>
    <property type="evidence" value="ECO:0007669"/>
    <property type="project" value="UniProtKB-KW"/>
</dbReference>
<evidence type="ECO:0000313" key="10">
    <source>
        <dbReference type="Proteomes" id="UP000794436"/>
    </source>
</evidence>
<proteinExistence type="predicted"/>
<feature type="domain" description="JmjC" evidence="8">
    <location>
        <begin position="260"/>
        <end position="409"/>
    </location>
</feature>
<dbReference type="PANTHER" id="PTHR12461:SF105">
    <property type="entry name" value="HYPOXIA-INDUCIBLE FACTOR 1-ALPHA INHIBITOR"/>
    <property type="match status" value="1"/>
</dbReference>
<evidence type="ECO:0000259" key="8">
    <source>
        <dbReference type="PROSITE" id="PS51184"/>
    </source>
</evidence>
<gene>
    <name evidence="9" type="ORF">Poli38472_000336</name>
</gene>
<dbReference type="AlphaFoldDB" id="A0A8K1CBG5"/>
<organism evidence="9 10">
    <name type="scientific">Pythium oligandrum</name>
    <name type="common">Mycoparasitic fungus</name>
    <dbReference type="NCBI Taxonomy" id="41045"/>
    <lineage>
        <taxon>Eukaryota</taxon>
        <taxon>Sar</taxon>
        <taxon>Stramenopiles</taxon>
        <taxon>Oomycota</taxon>
        <taxon>Peronosporomycetes</taxon>
        <taxon>Pythiales</taxon>
        <taxon>Pythiaceae</taxon>
        <taxon>Pythium</taxon>
    </lineage>
</organism>
<keyword evidence="7" id="KW-0539">Nucleus</keyword>
<dbReference type="InterPro" id="IPR041667">
    <property type="entry name" value="Cupin_8"/>
</dbReference>
<keyword evidence="6" id="KW-0408">Iron</keyword>
<dbReference type="FunFam" id="2.60.120.650:FF:000061">
    <property type="entry name" value="Glucosamine 6-phosphate N-acetyltransferase"/>
    <property type="match status" value="1"/>
</dbReference>
<evidence type="ECO:0000256" key="4">
    <source>
        <dbReference type="ARBA" id="ARBA00022964"/>
    </source>
</evidence>
<comment type="caution">
    <text evidence="9">The sequence shown here is derived from an EMBL/GenBank/DDBJ whole genome shotgun (WGS) entry which is preliminary data.</text>
</comment>
<evidence type="ECO:0000256" key="2">
    <source>
        <dbReference type="ARBA" id="ARBA00004123"/>
    </source>
</evidence>
<comment type="cofactor">
    <cofactor evidence="1">
        <name>Fe(2+)</name>
        <dbReference type="ChEBI" id="CHEBI:29033"/>
    </cofactor>
</comment>
<evidence type="ECO:0000256" key="6">
    <source>
        <dbReference type="ARBA" id="ARBA00023004"/>
    </source>
</evidence>
<reference evidence="9" key="1">
    <citation type="submission" date="2019-03" db="EMBL/GenBank/DDBJ databases">
        <title>Long read genome sequence of the mycoparasitic Pythium oligandrum ATCC 38472 isolated from sugarbeet rhizosphere.</title>
        <authorList>
            <person name="Gaulin E."/>
        </authorList>
    </citation>
    <scope>NUCLEOTIDE SEQUENCE</scope>
    <source>
        <strain evidence="9">ATCC 38472_TT</strain>
    </source>
</reference>
<evidence type="ECO:0000256" key="5">
    <source>
        <dbReference type="ARBA" id="ARBA00023002"/>
    </source>
</evidence>
<dbReference type="SMART" id="SM00558">
    <property type="entry name" value="JmjC"/>
    <property type="match status" value="1"/>
</dbReference>
<dbReference type="Gene3D" id="2.60.120.650">
    <property type="entry name" value="Cupin"/>
    <property type="match status" value="1"/>
</dbReference>
<dbReference type="Pfam" id="PF13621">
    <property type="entry name" value="Cupin_8"/>
    <property type="match status" value="1"/>
</dbReference>
<dbReference type="GO" id="GO:0046872">
    <property type="term" value="F:metal ion binding"/>
    <property type="evidence" value="ECO:0007669"/>
    <property type="project" value="UniProtKB-KW"/>
</dbReference>
<dbReference type="PROSITE" id="PS51184">
    <property type="entry name" value="JMJC"/>
    <property type="match status" value="1"/>
</dbReference>
<sequence>MDTTITMLPDETELPQRFQDELYAEGGAALLHALRKTIETNDETFALRAYELAWERLHCGSWKEIHAVWRQAFGYAAVLNAHALAGREEHTESLKTLDMCLMMAGPHAPSNVHKLIAIAEEQLRNVDESAESEHTAKRPRLAGPDQLGLVQENFPVLKFSIERIEMPSLADLEHKYIRTNTPVIITGAMENWPAMGRADPTRAWRNLDYLRRIAGFRTVPVEIGSSYVEDDWGQQLMTLNEFIDKYLLEQGQDESTKRLGYLAQHHLFDQIPALGRDIITPDYCTIQRSLDDEESDEDIAVNAWFGPKGTVSPLHFDPKDNLLCQVVGAKYLRLYAPSESTKLYPVDGLLSNTSQVTVEDPDLDTFPLFADAKYVECVLQEGEILYIPPTYWHYVKSLSVSFSVSFWWS</sequence>
<evidence type="ECO:0000256" key="1">
    <source>
        <dbReference type="ARBA" id="ARBA00001954"/>
    </source>
</evidence>
<evidence type="ECO:0000256" key="3">
    <source>
        <dbReference type="ARBA" id="ARBA00022723"/>
    </source>
</evidence>
<dbReference type="InterPro" id="IPR003347">
    <property type="entry name" value="JmjC_dom"/>
</dbReference>